<accession>A0ABQ4D4S3</accession>
<organism evidence="2 3">
    <name type="scientific">Asanoa siamensis</name>
    <dbReference type="NCBI Taxonomy" id="926357"/>
    <lineage>
        <taxon>Bacteria</taxon>
        <taxon>Bacillati</taxon>
        <taxon>Actinomycetota</taxon>
        <taxon>Actinomycetes</taxon>
        <taxon>Micromonosporales</taxon>
        <taxon>Micromonosporaceae</taxon>
        <taxon>Asanoa</taxon>
    </lineage>
</organism>
<evidence type="ECO:0000313" key="2">
    <source>
        <dbReference type="EMBL" id="GIF78544.1"/>
    </source>
</evidence>
<dbReference type="EMBL" id="BONE01000159">
    <property type="protein sequence ID" value="GIF78544.1"/>
    <property type="molecule type" value="Genomic_DNA"/>
</dbReference>
<evidence type="ECO:0000256" key="1">
    <source>
        <dbReference type="SAM" id="Phobius"/>
    </source>
</evidence>
<name>A0ABQ4D4S3_9ACTN</name>
<reference evidence="2 3" key="1">
    <citation type="submission" date="2021-01" db="EMBL/GenBank/DDBJ databases">
        <title>Whole genome shotgun sequence of Asanoa siamensis NBRC 107932.</title>
        <authorList>
            <person name="Komaki H."/>
            <person name="Tamura T."/>
        </authorList>
    </citation>
    <scope>NUCLEOTIDE SEQUENCE [LARGE SCALE GENOMIC DNA]</scope>
    <source>
        <strain evidence="2 3">NBRC 107932</strain>
    </source>
</reference>
<dbReference type="Proteomes" id="UP000604117">
    <property type="component" value="Unassembled WGS sequence"/>
</dbReference>
<sequence>MVLVGPLLWWAGVAGTVSATHAALPPGDATLPYFVSNYCSVGLTMVGLFAFLNLLLLTVLLPRDRQLREGRTGTLVRAVITAFLVTGLAWFEYRFSPVTYNWSGDPDAWSLVKDHLMVWNPAVGTLWIVLNAAAAATLIIVRVMVTARSVR</sequence>
<keyword evidence="3" id="KW-1185">Reference proteome</keyword>
<feature type="transmembrane region" description="Helical" evidence="1">
    <location>
        <begin position="74"/>
        <end position="93"/>
    </location>
</feature>
<keyword evidence="1" id="KW-1133">Transmembrane helix</keyword>
<feature type="transmembrane region" description="Helical" evidence="1">
    <location>
        <begin position="126"/>
        <end position="145"/>
    </location>
</feature>
<protein>
    <submittedName>
        <fullName evidence="2">Uncharacterized protein</fullName>
    </submittedName>
</protein>
<evidence type="ECO:0000313" key="3">
    <source>
        <dbReference type="Proteomes" id="UP000604117"/>
    </source>
</evidence>
<feature type="transmembrane region" description="Helical" evidence="1">
    <location>
        <begin position="35"/>
        <end position="62"/>
    </location>
</feature>
<gene>
    <name evidence="2" type="ORF">Asi02nite_80620</name>
</gene>
<comment type="caution">
    <text evidence="2">The sequence shown here is derived from an EMBL/GenBank/DDBJ whole genome shotgun (WGS) entry which is preliminary data.</text>
</comment>
<keyword evidence="1" id="KW-0812">Transmembrane</keyword>
<keyword evidence="1" id="KW-0472">Membrane</keyword>
<proteinExistence type="predicted"/>